<organism evidence="1 2">
    <name type="scientific">Romanomermis culicivorax</name>
    <name type="common">Nematode worm</name>
    <dbReference type="NCBI Taxonomy" id="13658"/>
    <lineage>
        <taxon>Eukaryota</taxon>
        <taxon>Metazoa</taxon>
        <taxon>Ecdysozoa</taxon>
        <taxon>Nematoda</taxon>
        <taxon>Enoplea</taxon>
        <taxon>Dorylaimia</taxon>
        <taxon>Mermithida</taxon>
        <taxon>Mermithoidea</taxon>
        <taxon>Mermithidae</taxon>
        <taxon>Romanomermis</taxon>
    </lineage>
</organism>
<evidence type="ECO:0000313" key="2">
    <source>
        <dbReference type="WBParaSite" id="nRc.2.0.1.t17186-RA"/>
    </source>
</evidence>
<keyword evidence="1" id="KW-1185">Reference proteome</keyword>
<sequence length="291" mass="33752">MLTPTSDYSCEKMTSKIPLLITSCLWALFGKIECEFIDCFEQSDGSTCQCDRGDKMIDCRSIKSATFPVIQTKNDEYTAMSLAHTKLDPKTIPLEKNLRQKLPNLLVIYIFRNDNRKRLGYLAEHRSRMMSSLFSNRKVYIRKVQKSSCERNKRVMDLSGIKNIPCSELQRKFREIEILSSCVDDFTTIATTVEEIITTNKTQLIETTSQSAQLTTTEQSEVYTNPIKQTPSTRAKNIEKCKTTWCEAKQFYRTLKEHVMDIIQRVRTEIRKKILSQEKQRQKQALLAKNT</sequence>
<dbReference type="WBParaSite" id="nRc.2.0.1.t17186-RA">
    <property type="protein sequence ID" value="nRc.2.0.1.t17186-RA"/>
    <property type="gene ID" value="nRc.2.0.1.g17186"/>
</dbReference>
<proteinExistence type="predicted"/>
<reference evidence="2" key="1">
    <citation type="submission" date="2022-11" db="UniProtKB">
        <authorList>
            <consortium name="WormBaseParasite"/>
        </authorList>
    </citation>
    <scope>IDENTIFICATION</scope>
</reference>
<dbReference type="Proteomes" id="UP000887565">
    <property type="component" value="Unplaced"/>
</dbReference>
<name>A0A915ITN8_ROMCU</name>
<evidence type="ECO:0000313" key="1">
    <source>
        <dbReference type="Proteomes" id="UP000887565"/>
    </source>
</evidence>
<dbReference type="AlphaFoldDB" id="A0A915ITN8"/>
<accession>A0A915ITN8</accession>
<protein>
    <submittedName>
        <fullName evidence="2">Uncharacterized protein</fullName>
    </submittedName>
</protein>